<feature type="transmembrane region" description="Helical" evidence="2">
    <location>
        <begin position="1022"/>
        <end position="1042"/>
    </location>
</feature>
<evidence type="ECO:0000256" key="2">
    <source>
        <dbReference type="SAM" id="Phobius"/>
    </source>
</evidence>
<dbReference type="VEuPathDB" id="PlasmoDB:PVX_089120"/>
<feature type="compositionally biased region" description="Basic residues" evidence="1">
    <location>
        <begin position="314"/>
        <end position="334"/>
    </location>
</feature>
<reference evidence="3 4" key="1">
    <citation type="submission" date="2016-07" db="EMBL/GenBank/DDBJ databases">
        <authorList>
            <consortium name="Pathogen Informatics"/>
        </authorList>
    </citation>
    <scope>NUCLEOTIDE SEQUENCE [LARGE SCALE GENOMIC DNA]</scope>
</reference>
<feature type="compositionally biased region" description="Acidic residues" evidence="1">
    <location>
        <begin position="56"/>
        <end position="108"/>
    </location>
</feature>
<feature type="transmembrane region" description="Helical" evidence="2">
    <location>
        <begin position="956"/>
        <end position="976"/>
    </location>
</feature>
<evidence type="ECO:0000313" key="4">
    <source>
        <dbReference type="Proteomes" id="UP000196402"/>
    </source>
</evidence>
<feature type="compositionally biased region" description="Basic and acidic residues" evidence="1">
    <location>
        <begin position="175"/>
        <end position="188"/>
    </location>
</feature>
<feature type="compositionally biased region" description="Basic residues" evidence="1">
    <location>
        <begin position="1103"/>
        <end position="1115"/>
    </location>
</feature>
<feature type="transmembrane region" description="Helical" evidence="2">
    <location>
        <begin position="1077"/>
        <end position="1097"/>
    </location>
</feature>
<sequence>MPFENDIKKEGSKKKRKKTSLRGEEIDEDLIGIANLFHDQGEDDDVSDGGDRSNFDEEEDDDDEEDDEDEEEDDEDDDGEEDDEEDDDEEDDDEEEEEEEAYEEEFDSSSEVNNERVKRHRRTRVSGGLSSLVENDEREGAPTKKKKSEEKRGGKSEGQNGGDNDGNIAPSEGPIEGRSKKQTEKSAPQDHSGCFISKDFIKKVGQLNKIINHQITFESDSSFLQISNIIELRVRQIIEEANKFYQKRKRYCIKKFLNLNDFTNSCHYLNVTVPQRYQVSLHPDVYSQQEGMKNGRVRWRLVCKKGFKNVRNKMKKKKRKKGYLQKGRKRKRRNNFNLSAAKIFKEFQTQQNRRTNCYREFPDGGKGKQKRSPGGGDSGEVGTQGVIQDGSHESDDRAKAKCSSGDMEEPLHSEVNDLLGAHRENEKEEQQRGDAAGDVAGDVAGDASESAAKECFSLPDDPSSKDNPEVNASVEGEGGNPCENEEAERNSAKGAAESGSTQRALSVNDGQDEQKGLAADDSQSSAAHQDGNQGSGHDHSGSDLLAEIAKDVESEAIGNEDPLKAVQGGPPEGEALMDEQKRDEGNGGVESGKLGSDDVGKDRSCPQEGPHRERVGKDSSTDGVGTRSGEEDNNLLHYNLYLQKNKKKKKNILNFLLSDMQNVLPVEANMTIFWLFIQNRCKKRKKMKKRSGQSSSIGGDYYYACGAEGSNERRKSAPVHFDYQCYEMLYRVDRRGRDFHSFRGYARGGGGGDRPGDGHGDGHLDRRLDHRLDRQRGNIFLLPKFYPINKEYAILSKYLLEIIKDIINYRVNFFDYNNILHIFTTSKEINKILANIFFFLFNELDHNLAFNNMYASLMLLILVDGIIRNRSIDTHFYCLQILKMLIHVILYEHDLKLKNIYLILLVKRKACDIMISFCSVLRKQNNNEIINIDYYLIYILSKLLTHRKCTYMHIYVSYYLIYLMPLNIHLKFFLAYTPNFLGMFFKKYFYHQNVYCGLSVSPEETELNEPNEPNELNELNELFNFFFFHIYTLIQGSLYRIFKHMDNILVLGNATTCSYLNYLMHFIIQYADYHLPLLLSIMTILGRGSAALIAAAPRRKRGSKRLRGYSKKKHSGGGAKYAQRRGGALRRRGEALQKKGEALQKKGEALQRRDEALQKCTHRGDKSAKVRRKKIKKNRLKKERRKKAKKGQALLDVGAVRAYEHQHDAQKLAKRKNYLKHVKKIYDYYARQKQSAKDDTYVGHYNGGDDREDVDDVDDLDDLDDRDDLTSKANMITAGGNKKGFLTAFVKKRISLNKTLLQNMMHTNELHANIAVNKMLCKILRKFEKKRNKKASRRRRRDDGLLLYNSCYYFLYSL</sequence>
<protein>
    <submittedName>
        <fullName evidence="3">Uncharacterized protein</fullName>
    </submittedName>
</protein>
<feature type="compositionally biased region" description="Basic and acidic residues" evidence="1">
    <location>
        <begin position="409"/>
        <end position="432"/>
    </location>
</feature>
<dbReference type="eggNOG" id="KOG2549">
    <property type="taxonomic scope" value="Eukaryota"/>
</dbReference>
<keyword evidence="2" id="KW-1133">Transmembrane helix</keyword>
<feature type="compositionally biased region" description="Low complexity" evidence="1">
    <location>
        <begin position="433"/>
        <end position="447"/>
    </location>
</feature>
<feature type="compositionally biased region" description="Basic and acidic residues" evidence="1">
    <location>
        <begin position="1"/>
        <end position="10"/>
    </location>
</feature>
<dbReference type="PANTHER" id="PTHR34660">
    <property type="entry name" value="MYB-LIKE PROTEIN X"/>
    <property type="match status" value="1"/>
</dbReference>
<feature type="transmembrane region" description="Helical" evidence="2">
    <location>
        <begin position="1049"/>
        <end position="1071"/>
    </location>
</feature>
<keyword evidence="2" id="KW-0472">Membrane</keyword>
<feature type="region of interest" description="Disordered" evidence="1">
    <location>
        <begin position="1"/>
        <end position="191"/>
    </location>
</feature>
<feature type="region of interest" description="Disordered" evidence="1">
    <location>
        <begin position="314"/>
        <end position="335"/>
    </location>
</feature>
<feature type="transmembrane region" description="Helical" evidence="2">
    <location>
        <begin position="848"/>
        <end position="867"/>
    </location>
</feature>
<feature type="compositionally biased region" description="Basic and acidic residues" evidence="1">
    <location>
        <begin position="595"/>
        <end position="620"/>
    </location>
</feature>
<evidence type="ECO:0000313" key="3">
    <source>
        <dbReference type="EMBL" id="SCO65823.1"/>
    </source>
</evidence>
<dbReference type="VEuPathDB" id="PlasmoDB:PVPAM_050017000"/>
<feature type="compositionally biased region" description="Basic residues" evidence="1">
    <location>
        <begin position="1169"/>
        <end position="1190"/>
    </location>
</feature>
<dbReference type="Proteomes" id="UP000196402">
    <property type="component" value="Chromosome 5"/>
</dbReference>
<evidence type="ECO:0000256" key="1">
    <source>
        <dbReference type="SAM" id="MobiDB-lite"/>
    </source>
</evidence>
<feature type="compositionally biased region" description="Basic residues" evidence="1">
    <location>
        <begin position="11"/>
        <end position="20"/>
    </location>
</feature>
<proteinExistence type="predicted"/>
<dbReference type="EMBL" id="LT615243">
    <property type="protein sequence ID" value="SCO65823.1"/>
    <property type="molecule type" value="Genomic_DNA"/>
</dbReference>
<dbReference type="VEuPathDB" id="PlasmoDB:PVP01_0509500"/>
<feature type="region of interest" description="Disordered" evidence="1">
    <location>
        <begin position="1103"/>
        <end position="1191"/>
    </location>
</feature>
<feature type="compositionally biased region" description="Basic and acidic residues" evidence="1">
    <location>
        <begin position="138"/>
        <end position="155"/>
    </location>
</feature>
<feature type="compositionally biased region" description="Low complexity" evidence="1">
    <location>
        <begin position="519"/>
        <end position="530"/>
    </location>
</feature>
<feature type="compositionally biased region" description="Basic and acidic residues" evidence="1">
    <location>
        <begin position="1131"/>
        <end position="1168"/>
    </location>
</feature>
<accession>A0A1G4GTB9</accession>
<feature type="region of interest" description="Disordered" evidence="1">
    <location>
        <begin position="354"/>
        <end position="630"/>
    </location>
</feature>
<feature type="compositionally biased region" description="Basic and acidic residues" evidence="1">
    <location>
        <begin position="390"/>
        <end position="399"/>
    </location>
</feature>
<dbReference type="VEuPathDB" id="PlasmoDB:PVW1_050014400"/>
<organism evidence="3 4">
    <name type="scientific">Plasmodium vivax</name>
    <name type="common">malaria parasite P. vivax</name>
    <dbReference type="NCBI Taxonomy" id="5855"/>
    <lineage>
        <taxon>Eukaryota</taxon>
        <taxon>Sar</taxon>
        <taxon>Alveolata</taxon>
        <taxon>Apicomplexa</taxon>
        <taxon>Aconoidasida</taxon>
        <taxon>Haemosporida</taxon>
        <taxon>Plasmodiidae</taxon>
        <taxon>Plasmodium</taxon>
        <taxon>Plasmodium (Plasmodium)</taxon>
    </lineage>
</organism>
<feature type="compositionally biased region" description="Polar residues" evidence="1">
    <location>
        <begin position="498"/>
        <end position="509"/>
    </location>
</feature>
<keyword evidence="2" id="KW-0812">Transmembrane</keyword>
<name>A0A1G4GTB9_PLAVI</name>
<dbReference type="PANTHER" id="PTHR34660:SF3">
    <property type="entry name" value="RRM DOMAIN-CONTAINING PROTEIN"/>
    <property type="match status" value="1"/>
</dbReference>
<gene>
    <name evidence="3" type="ORF">PVT01_050012600</name>
</gene>